<reference evidence="3 4" key="1">
    <citation type="journal article" date="2016" name="Antonie Van Leeuwenhoek">
        <title>Denitratimonas tolerans gen. nov., sp. nov., a denitrifying bacterium isolated from a bioreactor for tannery wastewater treatment.</title>
        <authorList>
            <person name="Han S.I."/>
            <person name="Kim J.O."/>
            <person name="Lee Y.R."/>
            <person name="Ekpeghere K.I."/>
            <person name="Koh S.C."/>
            <person name="Whang K.S."/>
        </authorList>
    </citation>
    <scope>NUCLEOTIDE SEQUENCE [LARGE SCALE GENOMIC DNA]</scope>
    <source>
        <strain evidence="3 4">KACC 17565</strain>
    </source>
</reference>
<dbReference type="SUPFAM" id="SSF52266">
    <property type="entry name" value="SGNH hydrolase"/>
    <property type="match status" value="1"/>
</dbReference>
<dbReference type="Proteomes" id="UP001364472">
    <property type="component" value="Unassembled WGS sequence"/>
</dbReference>
<keyword evidence="1" id="KW-0732">Signal</keyword>
<sequence>MRPGTFWRKARVLLFALGFIAQTSALAAAPQRTVLVMGDSLSAAYGLAPEQGWVALLGERLAQSHPGWRVVNASVSGETTGGGAARFPRALEEHSPDVVILELGANDALRGLPLEPAQANLQRIIDAARAAGTRVLLTGVEIPPNYGPEYAGAFRAMFATLARDNDLAFVPFLLAPIATDLSQFQADTIHPVAEAQPKVLDHVWPALVPLLD</sequence>
<feature type="domain" description="SGNH hydrolase-type esterase" evidence="2">
    <location>
        <begin position="36"/>
        <end position="194"/>
    </location>
</feature>
<protein>
    <submittedName>
        <fullName evidence="3">Arylesterase</fullName>
    </submittedName>
</protein>
<dbReference type="InterPro" id="IPR036514">
    <property type="entry name" value="SGNH_hydro_sf"/>
</dbReference>
<accession>A0AAW9R3W4</accession>
<dbReference type="Gene3D" id="3.40.50.1110">
    <property type="entry name" value="SGNH hydrolase"/>
    <property type="match status" value="1"/>
</dbReference>
<feature type="chain" id="PRO_5043364910" evidence="1">
    <location>
        <begin position="28"/>
        <end position="212"/>
    </location>
</feature>
<gene>
    <name evidence="3" type="ORF">WB794_12290</name>
</gene>
<dbReference type="EMBL" id="JBBDHC010000020">
    <property type="protein sequence ID" value="MEJ1250452.1"/>
    <property type="molecule type" value="Genomic_DNA"/>
</dbReference>
<name>A0AAW9R3W4_9GAMM</name>
<dbReference type="InterPro" id="IPR051532">
    <property type="entry name" value="Ester_Hydrolysis_Enzymes"/>
</dbReference>
<evidence type="ECO:0000259" key="2">
    <source>
        <dbReference type="Pfam" id="PF13472"/>
    </source>
</evidence>
<dbReference type="RefSeq" id="WP_337336154.1">
    <property type="nucleotide sequence ID" value="NZ_JBBDHC010000020.1"/>
</dbReference>
<dbReference type="CDD" id="cd01822">
    <property type="entry name" value="Lysophospholipase_L1_like"/>
    <property type="match status" value="1"/>
</dbReference>
<evidence type="ECO:0000256" key="1">
    <source>
        <dbReference type="SAM" id="SignalP"/>
    </source>
</evidence>
<evidence type="ECO:0000313" key="3">
    <source>
        <dbReference type="EMBL" id="MEJ1250452.1"/>
    </source>
</evidence>
<dbReference type="PANTHER" id="PTHR30383:SF24">
    <property type="entry name" value="THIOESTERASE 1_PROTEASE 1_LYSOPHOSPHOLIPASE L1"/>
    <property type="match status" value="1"/>
</dbReference>
<keyword evidence="4" id="KW-1185">Reference proteome</keyword>
<dbReference type="PANTHER" id="PTHR30383">
    <property type="entry name" value="THIOESTERASE 1/PROTEASE 1/LYSOPHOSPHOLIPASE L1"/>
    <property type="match status" value="1"/>
</dbReference>
<organism evidence="3 4">
    <name type="scientific">Denitratimonas tolerans</name>
    <dbReference type="NCBI Taxonomy" id="1338420"/>
    <lineage>
        <taxon>Bacteria</taxon>
        <taxon>Pseudomonadati</taxon>
        <taxon>Pseudomonadota</taxon>
        <taxon>Gammaproteobacteria</taxon>
        <taxon>Lysobacterales</taxon>
        <taxon>Lysobacteraceae</taxon>
        <taxon>Denitratimonas</taxon>
    </lineage>
</organism>
<dbReference type="AlphaFoldDB" id="A0AAW9R3W4"/>
<evidence type="ECO:0000313" key="4">
    <source>
        <dbReference type="Proteomes" id="UP001364472"/>
    </source>
</evidence>
<comment type="caution">
    <text evidence="3">The sequence shown here is derived from an EMBL/GenBank/DDBJ whole genome shotgun (WGS) entry which is preliminary data.</text>
</comment>
<dbReference type="GO" id="GO:0004622">
    <property type="term" value="F:phosphatidylcholine lysophospholipase activity"/>
    <property type="evidence" value="ECO:0007669"/>
    <property type="project" value="TreeGrafter"/>
</dbReference>
<proteinExistence type="predicted"/>
<dbReference type="Pfam" id="PF13472">
    <property type="entry name" value="Lipase_GDSL_2"/>
    <property type="match status" value="1"/>
</dbReference>
<feature type="signal peptide" evidence="1">
    <location>
        <begin position="1"/>
        <end position="27"/>
    </location>
</feature>
<dbReference type="InterPro" id="IPR013830">
    <property type="entry name" value="SGNH_hydro"/>
</dbReference>